<name>A0A124GFC7_RHILI</name>
<accession>A0A124GFC7</accession>
<dbReference type="EMBL" id="LPWA01000175">
    <property type="protein sequence ID" value="KUM23183.1"/>
    <property type="molecule type" value="Genomic_DNA"/>
</dbReference>
<evidence type="ECO:0000313" key="2">
    <source>
        <dbReference type="Proteomes" id="UP000053176"/>
    </source>
</evidence>
<comment type="caution">
    <text evidence="1">The sequence shown here is derived from an EMBL/GenBank/DDBJ whole genome shotgun (WGS) entry which is preliminary data.</text>
</comment>
<dbReference type="OrthoDB" id="8087597at2"/>
<proteinExistence type="predicted"/>
<evidence type="ECO:0000313" key="1">
    <source>
        <dbReference type="EMBL" id="KUM23183.1"/>
    </source>
</evidence>
<dbReference type="AlphaFoldDB" id="A0A124GFC7"/>
<reference evidence="1 2" key="1">
    <citation type="submission" date="2015-12" db="EMBL/GenBank/DDBJ databases">
        <title>Draft genome sequence of Mesorhizobium sp. UFLA 01-765, a multitolerant efficient symbiont and plant-growth promoting strain isolated from Zn-mining soil using Leucaena leucocephala as a trap plant.</title>
        <authorList>
            <person name="Rangel W.M."/>
            <person name="Thijs S."/>
            <person name="Longatti S.M."/>
            <person name="Moreira F.M."/>
            <person name="Weyens N."/>
            <person name="Vangronsveld J."/>
            <person name="Van Hamme J.D."/>
            <person name="Bottos E.M."/>
            <person name="Rineau F."/>
        </authorList>
    </citation>
    <scope>NUCLEOTIDE SEQUENCE [LARGE SCALE GENOMIC DNA]</scope>
    <source>
        <strain evidence="1 2">UFLA 01-765</strain>
    </source>
</reference>
<gene>
    <name evidence="1" type="ORF">AU467_09485</name>
</gene>
<organism evidence="1 2">
    <name type="scientific">Rhizobium loti</name>
    <name type="common">Mesorhizobium loti</name>
    <dbReference type="NCBI Taxonomy" id="381"/>
    <lineage>
        <taxon>Bacteria</taxon>
        <taxon>Pseudomonadati</taxon>
        <taxon>Pseudomonadota</taxon>
        <taxon>Alphaproteobacteria</taxon>
        <taxon>Hyphomicrobiales</taxon>
        <taxon>Phyllobacteriaceae</taxon>
        <taxon>Mesorhizobium</taxon>
    </lineage>
</organism>
<protein>
    <submittedName>
        <fullName evidence="1">Uncharacterized protein</fullName>
    </submittedName>
</protein>
<dbReference type="Proteomes" id="UP000053176">
    <property type="component" value="Unassembled WGS sequence"/>
</dbReference>
<sequence length="66" mass="7317">MKIVAELLSRLDETMRAVKGRLAEMDGEQLDALLTLLAPKPSIGSAEMVLTILALREIEARNPEKR</sequence>